<feature type="region of interest" description="Disordered" evidence="8">
    <location>
        <begin position="179"/>
        <end position="209"/>
    </location>
</feature>
<dbReference type="PANTHER" id="PTHR23235">
    <property type="entry name" value="KRUEPPEL-LIKE TRANSCRIPTION FACTOR"/>
    <property type="match status" value="1"/>
</dbReference>
<dbReference type="SUPFAM" id="SSF57667">
    <property type="entry name" value="beta-beta-alpha zinc fingers"/>
    <property type="match status" value="2"/>
</dbReference>
<comment type="caution">
    <text evidence="10">The sequence shown here is derived from an EMBL/GenBank/DDBJ whole genome shotgun (WGS) entry which is preliminary data.</text>
</comment>
<dbReference type="Gene3D" id="3.30.160.60">
    <property type="entry name" value="Classic Zinc Finger"/>
    <property type="match status" value="3"/>
</dbReference>
<keyword evidence="11" id="KW-1185">Reference proteome</keyword>
<feature type="region of interest" description="Disordered" evidence="8">
    <location>
        <begin position="312"/>
        <end position="331"/>
    </location>
</feature>
<accession>A0A9P8V6D0</accession>
<dbReference type="PROSITE" id="PS50157">
    <property type="entry name" value="ZINC_FINGER_C2H2_2"/>
    <property type="match status" value="3"/>
</dbReference>
<feature type="domain" description="C2H2-type" evidence="9">
    <location>
        <begin position="246"/>
        <end position="276"/>
    </location>
</feature>
<evidence type="ECO:0000256" key="1">
    <source>
        <dbReference type="ARBA" id="ARBA00022723"/>
    </source>
</evidence>
<dbReference type="InterPro" id="IPR036236">
    <property type="entry name" value="Znf_C2H2_sf"/>
</dbReference>
<evidence type="ECO:0000256" key="7">
    <source>
        <dbReference type="PROSITE-ProRule" id="PRU00042"/>
    </source>
</evidence>
<sequence>MATHRLSHNEPQNTTTSLPNPYARGLPVEEWPLAAMMAAVNSPSPAPNVLALEYDPYAYGSPAHGSYGDAYTGHLPGHGLDSPLSSHHRSGGVARHEQYGPPRAPTHIQDSILSRHRTPGYPDYRSVESPQPPAPPDHDEAPAQYRGTTQQHAFANEHPLTARAWMRTQMQQDAETLSAGTNTNGADAQQARQGKGLLPRKNPRRLTTREEANFQCEIKGCGKLFSRSYNYKAHMETHDDHREYPFSCAVEACDKKFVRKTDLQRHHQSVHTKERNYGCDYCGRLFSRKDTLRRHMDDGCSRRFELDALDLQPEKSFEDENATATEPADHG</sequence>
<dbReference type="SMART" id="SM00355">
    <property type="entry name" value="ZnF_C2H2"/>
    <property type="match status" value="3"/>
</dbReference>
<dbReference type="PROSITE" id="PS00028">
    <property type="entry name" value="ZINC_FINGER_C2H2_1"/>
    <property type="match status" value="2"/>
</dbReference>
<dbReference type="FunFam" id="3.30.160.60:FF:000032">
    <property type="entry name" value="Krueppel-like factor 4"/>
    <property type="match status" value="1"/>
</dbReference>
<evidence type="ECO:0000256" key="5">
    <source>
        <dbReference type="ARBA" id="ARBA00023015"/>
    </source>
</evidence>
<feature type="domain" description="C2H2-type" evidence="9">
    <location>
        <begin position="214"/>
        <end position="243"/>
    </location>
</feature>
<dbReference type="GO" id="GO:0000978">
    <property type="term" value="F:RNA polymerase II cis-regulatory region sequence-specific DNA binding"/>
    <property type="evidence" value="ECO:0007669"/>
    <property type="project" value="TreeGrafter"/>
</dbReference>
<name>A0A9P8V6D0_9PEZI</name>
<evidence type="ECO:0000256" key="8">
    <source>
        <dbReference type="SAM" id="MobiDB-lite"/>
    </source>
</evidence>
<keyword evidence="5" id="KW-0805">Transcription regulation</keyword>
<gene>
    <name evidence="10" type="ORF">F5X68DRAFT_263925</name>
</gene>
<dbReference type="EMBL" id="JAGSXJ010000021">
    <property type="protein sequence ID" value="KAH6678959.1"/>
    <property type="molecule type" value="Genomic_DNA"/>
</dbReference>
<feature type="domain" description="C2H2-type" evidence="9">
    <location>
        <begin position="277"/>
        <end position="296"/>
    </location>
</feature>
<evidence type="ECO:0000256" key="6">
    <source>
        <dbReference type="ARBA" id="ARBA00023163"/>
    </source>
</evidence>
<keyword evidence="2" id="KW-0677">Repeat</keyword>
<evidence type="ECO:0000259" key="9">
    <source>
        <dbReference type="PROSITE" id="PS50157"/>
    </source>
</evidence>
<dbReference type="Proteomes" id="UP000770015">
    <property type="component" value="Unassembled WGS sequence"/>
</dbReference>
<dbReference type="GO" id="GO:0000981">
    <property type="term" value="F:DNA-binding transcription factor activity, RNA polymerase II-specific"/>
    <property type="evidence" value="ECO:0007669"/>
    <property type="project" value="TreeGrafter"/>
</dbReference>
<feature type="region of interest" description="Disordered" evidence="8">
    <location>
        <begin position="78"/>
        <end position="143"/>
    </location>
</feature>
<organism evidence="10 11">
    <name type="scientific">Plectosphaerella plurivora</name>
    <dbReference type="NCBI Taxonomy" id="936078"/>
    <lineage>
        <taxon>Eukaryota</taxon>
        <taxon>Fungi</taxon>
        <taxon>Dikarya</taxon>
        <taxon>Ascomycota</taxon>
        <taxon>Pezizomycotina</taxon>
        <taxon>Sordariomycetes</taxon>
        <taxon>Hypocreomycetidae</taxon>
        <taxon>Glomerellales</taxon>
        <taxon>Plectosphaerellaceae</taxon>
        <taxon>Plectosphaerella</taxon>
    </lineage>
</organism>
<dbReference type="AlphaFoldDB" id="A0A9P8V6D0"/>
<dbReference type="Pfam" id="PF00096">
    <property type="entry name" value="zf-C2H2"/>
    <property type="match status" value="3"/>
</dbReference>
<evidence type="ECO:0000256" key="4">
    <source>
        <dbReference type="ARBA" id="ARBA00022833"/>
    </source>
</evidence>
<dbReference type="OrthoDB" id="6910977at2759"/>
<evidence type="ECO:0000313" key="10">
    <source>
        <dbReference type="EMBL" id="KAH6678959.1"/>
    </source>
</evidence>
<reference evidence="10" key="1">
    <citation type="journal article" date="2021" name="Nat. Commun.">
        <title>Genetic determinants of endophytism in the Arabidopsis root mycobiome.</title>
        <authorList>
            <person name="Mesny F."/>
            <person name="Miyauchi S."/>
            <person name="Thiergart T."/>
            <person name="Pickel B."/>
            <person name="Atanasova L."/>
            <person name="Karlsson M."/>
            <person name="Huettel B."/>
            <person name="Barry K.W."/>
            <person name="Haridas S."/>
            <person name="Chen C."/>
            <person name="Bauer D."/>
            <person name="Andreopoulos W."/>
            <person name="Pangilinan J."/>
            <person name="LaButti K."/>
            <person name="Riley R."/>
            <person name="Lipzen A."/>
            <person name="Clum A."/>
            <person name="Drula E."/>
            <person name="Henrissat B."/>
            <person name="Kohler A."/>
            <person name="Grigoriev I.V."/>
            <person name="Martin F.M."/>
            <person name="Hacquard S."/>
        </authorList>
    </citation>
    <scope>NUCLEOTIDE SEQUENCE</scope>
    <source>
        <strain evidence="10">MPI-SDFR-AT-0117</strain>
    </source>
</reference>
<proteinExistence type="predicted"/>
<keyword evidence="3 7" id="KW-0863">Zinc-finger</keyword>
<dbReference type="GO" id="GO:0008270">
    <property type="term" value="F:zinc ion binding"/>
    <property type="evidence" value="ECO:0007669"/>
    <property type="project" value="UniProtKB-KW"/>
</dbReference>
<dbReference type="PANTHER" id="PTHR23235:SF120">
    <property type="entry name" value="KRUPPEL-LIKE FACTOR 15"/>
    <property type="match status" value="1"/>
</dbReference>
<feature type="compositionally biased region" description="Polar residues" evidence="8">
    <location>
        <begin position="9"/>
        <end position="19"/>
    </location>
</feature>
<feature type="compositionally biased region" description="Polar residues" evidence="8">
    <location>
        <begin position="179"/>
        <end position="192"/>
    </location>
</feature>
<feature type="region of interest" description="Disordered" evidence="8">
    <location>
        <begin position="1"/>
        <end position="23"/>
    </location>
</feature>
<keyword evidence="1" id="KW-0479">Metal-binding</keyword>
<protein>
    <recommendedName>
        <fullName evidence="9">C2H2-type domain-containing protein</fullName>
    </recommendedName>
</protein>
<keyword evidence="4" id="KW-0862">Zinc</keyword>
<evidence type="ECO:0000256" key="2">
    <source>
        <dbReference type="ARBA" id="ARBA00022737"/>
    </source>
</evidence>
<keyword evidence="6" id="KW-0804">Transcription</keyword>
<evidence type="ECO:0000313" key="11">
    <source>
        <dbReference type="Proteomes" id="UP000770015"/>
    </source>
</evidence>
<dbReference type="InterPro" id="IPR013087">
    <property type="entry name" value="Znf_C2H2_type"/>
</dbReference>
<evidence type="ECO:0000256" key="3">
    <source>
        <dbReference type="ARBA" id="ARBA00022771"/>
    </source>
</evidence>